<gene>
    <name evidence="3" type="ORF">DCF15_14645</name>
</gene>
<dbReference type="Pfam" id="PF01627">
    <property type="entry name" value="Hpt"/>
    <property type="match status" value="1"/>
</dbReference>
<feature type="modified residue" description="Phosphohistidine" evidence="1">
    <location>
        <position position="63"/>
    </location>
</feature>
<dbReference type="PANTHER" id="PTHR28242">
    <property type="entry name" value="PHOSPHORELAY INTERMEDIATE PROTEIN YPD1"/>
    <property type="match status" value="1"/>
</dbReference>
<protein>
    <recommendedName>
        <fullName evidence="2">HPt domain-containing protein</fullName>
    </recommendedName>
</protein>
<dbReference type="SMART" id="SM00073">
    <property type="entry name" value="HPT"/>
    <property type="match status" value="1"/>
</dbReference>
<dbReference type="Gene3D" id="1.20.120.160">
    <property type="entry name" value="HPT domain"/>
    <property type="match status" value="1"/>
</dbReference>
<dbReference type="EMBL" id="QBMP01000164">
    <property type="protein sequence ID" value="PZO51649.1"/>
    <property type="molecule type" value="Genomic_DNA"/>
</dbReference>
<dbReference type="Proteomes" id="UP000249794">
    <property type="component" value="Unassembled WGS sequence"/>
</dbReference>
<feature type="domain" description="HPt" evidence="2">
    <location>
        <begin position="24"/>
        <end position="117"/>
    </location>
</feature>
<dbReference type="SUPFAM" id="SSF47226">
    <property type="entry name" value="Histidine-containing phosphotransfer domain, HPT domain"/>
    <property type="match status" value="1"/>
</dbReference>
<comment type="caution">
    <text evidence="3">The sequence shown here is derived from an EMBL/GenBank/DDBJ whole genome shotgun (WGS) entry which is preliminary data.</text>
</comment>
<accession>A0A2W4XAY5</accession>
<dbReference type="GO" id="GO:0043424">
    <property type="term" value="F:protein histidine kinase binding"/>
    <property type="evidence" value="ECO:0007669"/>
    <property type="project" value="InterPro"/>
</dbReference>
<reference evidence="3 4" key="2">
    <citation type="submission" date="2018-06" db="EMBL/GenBank/DDBJ databases">
        <title>Metagenomic assembly of (sub)arctic Cyanobacteria and their associated microbiome from non-axenic cultures.</title>
        <authorList>
            <person name="Baurain D."/>
        </authorList>
    </citation>
    <scope>NUCLEOTIDE SEQUENCE [LARGE SCALE GENOMIC DNA]</scope>
    <source>
        <strain evidence="3">ULC027bin1</strain>
    </source>
</reference>
<dbReference type="InterPro" id="IPR008207">
    <property type="entry name" value="Sig_transdc_His_kin_Hpt_dom"/>
</dbReference>
<dbReference type="PANTHER" id="PTHR28242:SF52">
    <property type="entry name" value="PHOSPHORELAY INTERMEDIATE PROTEIN YPD1"/>
    <property type="match status" value="1"/>
</dbReference>
<dbReference type="GO" id="GO:0000160">
    <property type="term" value="P:phosphorelay signal transduction system"/>
    <property type="evidence" value="ECO:0007669"/>
    <property type="project" value="InterPro"/>
</dbReference>
<dbReference type="InterPro" id="IPR045871">
    <property type="entry name" value="AHP1-5/YPD1"/>
</dbReference>
<sequence length="122" mass="13225">MLKSHVPTSSDFDWRQLNQLAGEDPDFATELLTIFLADADASLSRIEDAIAAQNSQSIADIAHSLRGASANVGAKALAAVACQLEQAASQDRLSGALKLLQQLHLHCQNVHRQLKLRLSNRL</sequence>
<evidence type="ECO:0000313" key="4">
    <source>
        <dbReference type="Proteomes" id="UP000249794"/>
    </source>
</evidence>
<evidence type="ECO:0000259" key="2">
    <source>
        <dbReference type="PROSITE" id="PS50894"/>
    </source>
</evidence>
<dbReference type="InterPro" id="IPR036641">
    <property type="entry name" value="HPT_dom_sf"/>
</dbReference>
<name>A0A2W4XAY5_9CYAN</name>
<dbReference type="PROSITE" id="PS50894">
    <property type="entry name" value="HPT"/>
    <property type="match status" value="1"/>
</dbReference>
<evidence type="ECO:0000256" key="1">
    <source>
        <dbReference type="PROSITE-ProRule" id="PRU00110"/>
    </source>
</evidence>
<organism evidence="3 4">
    <name type="scientific">Phormidesmis priestleyi</name>
    <dbReference type="NCBI Taxonomy" id="268141"/>
    <lineage>
        <taxon>Bacteria</taxon>
        <taxon>Bacillati</taxon>
        <taxon>Cyanobacteriota</taxon>
        <taxon>Cyanophyceae</taxon>
        <taxon>Leptolyngbyales</taxon>
        <taxon>Leptolyngbyaceae</taxon>
        <taxon>Phormidesmis</taxon>
    </lineage>
</organism>
<reference evidence="4" key="1">
    <citation type="submission" date="2018-04" db="EMBL/GenBank/DDBJ databases">
        <authorList>
            <person name="Cornet L."/>
        </authorList>
    </citation>
    <scope>NUCLEOTIDE SEQUENCE [LARGE SCALE GENOMIC DNA]</scope>
</reference>
<dbReference type="CDD" id="cd00088">
    <property type="entry name" value="HPT"/>
    <property type="match status" value="1"/>
</dbReference>
<keyword evidence="1" id="KW-0597">Phosphoprotein</keyword>
<dbReference type="AlphaFoldDB" id="A0A2W4XAY5"/>
<dbReference type="GO" id="GO:0009927">
    <property type="term" value="F:histidine phosphotransfer kinase activity"/>
    <property type="evidence" value="ECO:0007669"/>
    <property type="project" value="InterPro"/>
</dbReference>
<proteinExistence type="predicted"/>
<evidence type="ECO:0000313" key="3">
    <source>
        <dbReference type="EMBL" id="PZO51649.1"/>
    </source>
</evidence>